<dbReference type="RefSeq" id="XP_004829272.1">
    <property type="nucleotide sequence ID" value="XM_004829215.1"/>
</dbReference>
<protein>
    <submittedName>
        <fullName evidence="1">Uncharacterized protein</fullName>
    </submittedName>
</protein>
<accession>L0AX55</accession>
<reference evidence="1 2" key="1">
    <citation type="journal article" date="2012" name="BMC Genomics">
        <title>Comparative genomic analysis and phylogenetic position of Theileria equi.</title>
        <authorList>
            <person name="Kappmeyer L.S."/>
            <person name="Thiagarajan M."/>
            <person name="Herndon D.R."/>
            <person name="Ramsay J.D."/>
            <person name="Caler E."/>
            <person name="Djikeng A."/>
            <person name="Gillespie J.J."/>
            <person name="Lau A.O."/>
            <person name="Roalson E.H."/>
            <person name="Silva J.C."/>
            <person name="Silva M.G."/>
            <person name="Suarez C.E."/>
            <person name="Ueti M.W."/>
            <person name="Nene V.M."/>
            <person name="Mealey R.H."/>
            <person name="Knowles D.P."/>
            <person name="Brayton K.A."/>
        </authorList>
    </citation>
    <scope>NUCLEOTIDE SEQUENCE [LARGE SCALE GENOMIC DNA]</scope>
    <source>
        <strain evidence="1 2">WA</strain>
    </source>
</reference>
<keyword evidence="2" id="KW-1185">Reference proteome</keyword>
<proteinExistence type="predicted"/>
<dbReference type="GeneID" id="15805875"/>
<dbReference type="AlphaFoldDB" id="L0AX55"/>
<dbReference type="EMBL" id="CP001669">
    <property type="protein sequence ID" value="AFZ79606.1"/>
    <property type="molecule type" value="Genomic_DNA"/>
</dbReference>
<sequence>MGNLHSVSINLEKYPGAEGVINVPEGYEKVYISGPKVVCVSEQVLDDLPGYVEVCHRIVEKCRIVSVYLKERLYGLDISEGHDFIHVYYWAGDHCRERPLIIQTCEKTSDTYYCSLDGIYWTKELSEKISQNLLGYLDKLNCKLYNAHIVDLLRKKPGTYKCFSSCNRIMVISFNTQCYLFCQQVIESSITRFENENKSQKGLPFPKKVNYVYVYFDLQKCEMPLLICIDPLNMENKWQGYTGCKWYQRDKVDTNAWIQVNNKPTSPNDSTRILEILKEYLPNILSKIEHVQRAEKSSNLETTPVINPDFTLDIAHLPHLKFKDPEENLDIPGYSYPLDYRDIYPSSIPDERSSGDKIVTQTDVILDIPELCETSAEDPVFPMDTTLGSVTPYESWTENFEVVLCDRSSPDHKVTVDFGQNDSFEAFNDEKIHKPVEVVLDPHTPLEFEGFEIDLRTKNSPDNAAIVDYNLTNINGDDLVAGIYTRPMEDGETFPNVGITNIVFSDSSSDLSSPQEVGENTTPVTITVPYIDQSGGQYSSPGLGGESWMNNIYRGYSGSPFIIYGGDFVVYDAAGYEEYRVTAPGVEIIEESPSYNTSTGNERQPICVEMEAPIYTKSGNLDRTLSGSGEGHSDNFELSYNTSSNITYGASAIIDEDYGTGGHVIHGNADPILELIESSPYDSLSGTNALNVTEEENSPPVLDIHPSTNKYKVTREKALYGSEGGSSHDINLEYANSLSEVMTRNSIFEEIYDTAEYKEHGYVSSIAEIEEISSTSCDLYGTSDDECSTSFTDFESKNIRIESGENNLGNSPQAGKLSGLYGESSYSTVHFNDYQIDFYSYGNDIILGSHSPIYSTDGMEKKSLFC</sequence>
<dbReference type="VEuPathDB" id="PiroplasmaDB:BEWA_024550"/>
<organism evidence="1 2">
    <name type="scientific">Theileria equi strain WA</name>
    <dbReference type="NCBI Taxonomy" id="1537102"/>
    <lineage>
        <taxon>Eukaryota</taxon>
        <taxon>Sar</taxon>
        <taxon>Alveolata</taxon>
        <taxon>Apicomplexa</taxon>
        <taxon>Aconoidasida</taxon>
        <taxon>Piroplasmida</taxon>
        <taxon>Theileriidae</taxon>
        <taxon>Theileria</taxon>
    </lineage>
</organism>
<name>L0AX55_THEEQ</name>
<gene>
    <name evidence="1" type="ORF">BEWA_024550</name>
</gene>
<evidence type="ECO:0000313" key="1">
    <source>
        <dbReference type="EMBL" id="AFZ79606.1"/>
    </source>
</evidence>
<dbReference type="Proteomes" id="UP000031512">
    <property type="component" value="Chromosome 1"/>
</dbReference>
<evidence type="ECO:0000313" key="2">
    <source>
        <dbReference type="Proteomes" id="UP000031512"/>
    </source>
</evidence>
<dbReference type="KEGG" id="beq:BEWA_024550"/>